<evidence type="ECO:0000313" key="2">
    <source>
        <dbReference type="Proteomes" id="UP000431401"/>
    </source>
</evidence>
<dbReference type="AlphaFoldDB" id="A0A7K0DIP8"/>
<name>A0A7K0DIP8_9NOCA</name>
<comment type="caution">
    <text evidence="1">The sequence shown here is derived from an EMBL/GenBank/DDBJ whole genome shotgun (WGS) entry which is preliminary data.</text>
</comment>
<proteinExistence type="predicted"/>
<dbReference type="Proteomes" id="UP000431401">
    <property type="component" value="Unassembled WGS sequence"/>
</dbReference>
<dbReference type="RefSeq" id="WP_153339449.1">
    <property type="nucleotide sequence ID" value="NZ_WEGI01000002.1"/>
</dbReference>
<dbReference type="EMBL" id="WEGI01000002">
    <property type="protein sequence ID" value="MQY25675.1"/>
    <property type="molecule type" value="Genomic_DNA"/>
</dbReference>
<accession>A0A7K0DIP8</accession>
<dbReference type="OrthoDB" id="4539897at2"/>
<protein>
    <submittedName>
        <fullName evidence="1">Uncharacterized protein</fullName>
    </submittedName>
</protein>
<organism evidence="1 2">
    <name type="scientific">Nocardia aurantia</name>
    <dbReference type="NCBI Taxonomy" id="2585199"/>
    <lineage>
        <taxon>Bacteria</taxon>
        <taxon>Bacillati</taxon>
        <taxon>Actinomycetota</taxon>
        <taxon>Actinomycetes</taxon>
        <taxon>Mycobacteriales</taxon>
        <taxon>Nocardiaceae</taxon>
        <taxon>Nocardia</taxon>
    </lineage>
</organism>
<keyword evidence="2" id="KW-1185">Reference proteome</keyword>
<gene>
    <name evidence="1" type="ORF">NRB56_12320</name>
</gene>
<sequence length="116" mass="12867">MGENLSNPHDAYFRAELSQAEAVVGLFARVGPNAKETTVAYFEGIRAELMEELRAQPENEFLVKGQAEIVLEQLSFRFGAVSDRVRQVVRAASSAELREFARRMFTATSVDEVIAG</sequence>
<evidence type="ECO:0000313" key="1">
    <source>
        <dbReference type="EMBL" id="MQY25675.1"/>
    </source>
</evidence>
<reference evidence="1 2" key="1">
    <citation type="submission" date="2019-10" db="EMBL/GenBank/DDBJ databases">
        <title>Nocardia macrotermitis sp. nov. and Nocardia aurantia sp. nov., isolated from the gut of fungus growing-termite Macrotermes natalensis.</title>
        <authorList>
            <person name="Benndorf R."/>
            <person name="Schwitalla J."/>
            <person name="Martin K."/>
            <person name="De Beer W."/>
            <person name="Kaster A.-K."/>
            <person name="Vollmers J."/>
            <person name="Poulsen M."/>
            <person name="Beemelmanns C."/>
        </authorList>
    </citation>
    <scope>NUCLEOTIDE SEQUENCE [LARGE SCALE GENOMIC DNA]</scope>
    <source>
        <strain evidence="1 2">RB56</strain>
    </source>
</reference>